<comment type="caution">
    <text evidence="3">The sequence shown here is derived from an EMBL/GenBank/DDBJ whole genome shotgun (WGS) entry which is preliminary data.</text>
</comment>
<dbReference type="SUPFAM" id="SSF52266">
    <property type="entry name" value="SGNH hydrolase"/>
    <property type="match status" value="1"/>
</dbReference>
<evidence type="ECO:0000313" key="3">
    <source>
        <dbReference type="EMBL" id="TFU91236.1"/>
    </source>
</evidence>
<dbReference type="OrthoDB" id="9803578at2"/>
<dbReference type="Gene3D" id="3.40.50.1110">
    <property type="entry name" value="SGNH hydrolase"/>
    <property type="match status" value="1"/>
</dbReference>
<reference evidence="3 4" key="1">
    <citation type="submission" date="2019-03" db="EMBL/GenBank/DDBJ databases">
        <title>Diversity of the mouse oral microbiome.</title>
        <authorList>
            <person name="Joseph S."/>
            <person name="Aduse-Opoku J."/>
            <person name="Curtis M."/>
            <person name="Wade W."/>
            <person name="Hashim A."/>
        </authorList>
    </citation>
    <scope>NUCLEOTIDE SEQUENCE [LARGE SCALE GENOMIC DNA]</scope>
    <source>
        <strain evidence="3 4">P11</strain>
    </source>
</reference>
<dbReference type="Proteomes" id="UP000298285">
    <property type="component" value="Unassembled WGS sequence"/>
</dbReference>
<dbReference type="PANTHER" id="PTHR31988:SF19">
    <property type="entry name" value="9-O-ACETYL-N-ACETYLNEURAMINIC ACID DEACETYLASE-RELATED"/>
    <property type="match status" value="1"/>
</dbReference>
<proteinExistence type="predicted"/>
<dbReference type="GO" id="GO:0016788">
    <property type="term" value="F:hydrolase activity, acting on ester bonds"/>
    <property type="evidence" value="ECO:0007669"/>
    <property type="project" value="UniProtKB-ARBA"/>
</dbReference>
<sequence>MKKNILFIVLFFMSLNMSILAQEKFHVFLCFGQSNMEGHAKIEAQDTIDIDGRFMVLQTVDCPELGRFKGNWYKAIPPLARCHTGLSPADYFGRMMVANLPSDMKVGVINVAVGGCRIELFDKENFQSYVDQSPEWLKNMVNEYDGNPYARLIEMAKLTQSQGGVIKGILLHQGESNNGETDWPEKVRKVYDNILKDLNLEPNSIPLLAGELLDEEQYGACANMNLIINTLPNVIPNAHVISSKGCEGVKDRLHFSAVGYRTLGTRYAEKMLQLYKESSLKK</sequence>
<evidence type="ECO:0000256" key="1">
    <source>
        <dbReference type="ARBA" id="ARBA00022801"/>
    </source>
</evidence>
<dbReference type="InterPro" id="IPR052940">
    <property type="entry name" value="Carb_Esterase_6"/>
</dbReference>
<keyword evidence="1" id="KW-0378">Hydrolase</keyword>
<name>A0A4Y9ISQ4_9BACT</name>
<organism evidence="3 4">
    <name type="scientific">Dysgonomonas mossii</name>
    <dbReference type="NCBI Taxonomy" id="163665"/>
    <lineage>
        <taxon>Bacteria</taxon>
        <taxon>Pseudomonadati</taxon>
        <taxon>Bacteroidota</taxon>
        <taxon>Bacteroidia</taxon>
        <taxon>Bacteroidales</taxon>
        <taxon>Dysgonomonadaceae</taxon>
        <taxon>Dysgonomonas</taxon>
    </lineage>
</organism>
<evidence type="ECO:0000313" key="4">
    <source>
        <dbReference type="Proteomes" id="UP000298285"/>
    </source>
</evidence>
<dbReference type="InterPro" id="IPR036514">
    <property type="entry name" value="SGNH_hydro_sf"/>
</dbReference>
<dbReference type="PANTHER" id="PTHR31988">
    <property type="entry name" value="ESTERASE, PUTATIVE (DUF303)-RELATED"/>
    <property type="match status" value="1"/>
</dbReference>
<evidence type="ECO:0000259" key="2">
    <source>
        <dbReference type="Pfam" id="PF03629"/>
    </source>
</evidence>
<gene>
    <name evidence="3" type="ORF">E4T88_04430</name>
</gene>
<feature type="domain" description="Sialate O-acetylesterase" evidence="2">
    <location>
        <begin position="25"/>
        <end position="273"/>
    </location>
</feature>
<dbReference type="Pfam" id="PF03629">
    <property type="entry name" value="SASA"/>
    <property type="match status" value="1"/>
</dbReference>
<dbReference type="EMBL" id="SPPK01000001">
    <property type="protein sequence ID" value="TFU91236.1"/>
    <property type="molecule type" value="Genomic_DNA"/>
</dbReference>
<dbReference type="InterPro" id="IPR005181">
    <property type="entry name" value="SASA"/>
</dbReference>
<dbReference type="AlphaFoldDB" id="A0A4Y9ISQ4"/>
<accession>A0A4Y9ISQ4</accession>
<protein>
    <submittedName>
        <fullName evidence="3">Sialate O-acetylesterase</fullName>
    </submittedName>
</protein>